<dbReference type="InterPro" id="IPR002110">
    <property type="entry name" value="Ankyrin_rpt"/>
</dbReference>
<dbReference type="Pfam" id="PF12796">
    <property type="entry name" value="Ank_2"/>
    <property type="match status" value="1"/>
</dbReference>
<dbReference type="InterPro" id="IPR051642">
    <property type="entry name" value="SWI6-like"/>
</dbReference>
<dbReference type="Pfam" id="PF04383">
    <property type="entry name" value="KilA-N"/>
    <property type="match status" value="1"/>
</dbReference>
<feature type="domain" description="HTH APSES-type" evidence="5">
    <location>
        <begin position="44"/>
        <end position="173"/>
    </location>
</feature>
<dbReference type="PROSITE" id="PS50088">
    <property type="entry name" value="ANK_REPEAT"/>
    <property type="match status" value="1"/>
</dbReference>
<dbReference type="Gene3D" id="1.25.40.20">
    <property type="entry name" value="Ankyrin repeat-containing domain"/>
    <property type="match status" value="1"/>
</dbReference>
<reference evidence="6 7" key="1">
    <citation type="submission" date="2024-03" db="EMBL/GenBank/DDBJ databases">
        <authorList>
            <person name="Brejova B."/>
        </authorList>
    </citation>
    <scope>NUCLEOTIDE SEQUENCE [LARGE SCALE GENOMIC DNA]</scope>
    <source>
        <strain evidence="6 7">CBS 14171</strain>
    </source>
</reference>
<evidence type="ECO:0000313" key="7">
    <source>
        <dbReference type="Proteomes" id="UP001497383"/>
    </source>
</evidence>
<dbReference type="SMART" id="SM01252">
    <property type="entry name" value="KilA-N"/>
    <property type="match status" value="1"/>
</dbReference>
<dbReference type="Gene3D" id="3.10.260.10">
    <property type="entry name" value="Transcription regulator HTH, APSES-type DNA-binding domain"/>
    <property type="match status" value="1"/>
</dbReference>
<dbReference type="PANTHER" id="PTHR43828">
    <property type="entry name" value="ASPARAGINASE"/>
    <property type="match status" value="1"/>
</dbReference>
<gene>
    <name evidence="6" type="ORF">LODBEIA_P05330</name>
</gene>
<name>A0ABP0ZDQ7_9ASCO</name>
<evidence type="ECO:0000256" key="4">
    <source>
        <dbReference type="SAM" id="Coils"/>
    </source>
</evidence>
<accession>A0ABP0ZDQ7</accession>
<dbReference type="EMBL" id="OZ022405">
    <property type="protein sequence ID" value="CAK9435905.1"/>
    <property type="molecule type" value="Genomic_DNA"/>
</dbReference>
<evidence type="ECO:0000256" key="3">
    <source>
        <dbReference type="PROSITE-ProRule" id="PRU00023"/>
    </source>
</evidence>
<dbReference type="InterPro" id="IPR036887">
    <property type="entry name" value="HTH_APSES_sf"/>
</dbReference>
<organism evidence="6 7">
    <name type="scientific">Lodderomyces beijingensis</name>
    <dbReference type="NCBI Taxonomy" id="1775926"/>
    <lineage>
        <taxon>Eukaryota</taxon>
        <taxon>Fungi</taxon>
        <taxon>Dikarya</taxon>
        <taxon>Ascomycota</taxon>
        <taxon>Saccharomycotina</taxon>
        <taxon>Pichiomycetes</taxon>
        <taxon>Debaryomycetaceae</taxon>
        <taxon>Candida/Lodderomyces clade</taxon>
        <taxon>Lodderomyces</taxon>
    </lineage>
</organism>
<evidence type="ECO:0000256" key="2">
    <source>
        <dbReference type="ARBA" id="ARBA00023043"/>
    </source>
</evidence>
<dbReference type="InterPro" id="IPR003163">
    <property type="entry name" value="Tscrpt_reg_HTH_APSES-type"/>
</dbReference>
<feature type="coiled-coil region" evidence="4">
    <location>
        <begin position="670"/>
        <end position="697"/>
    </location>
</feature>
<dbReference type="GeneID" id="92205729"/>
<dbReference type="InterPro" id="IPR018004">
    <property type="entry name" value="KilA/APSES_HTH"/>
</dbReference>
<feature type="repeat" description="ANK" evidence="3">
    <location>
        <begin position="433"/>
        <end position="465"/>
    </location>
</feature>
<dbReference type="PROSITE" id="PS51299">
    <property type="entry name" value="HTH_APSES"/>
    <property type="match status" value="1"/>
</dbReference>
<dbReference type="RefSeq" id="XP_066827471.1">
    <property type="nucleotide sequence ID" value="XM_066975650.1"/>
</dbReference>
<evidence type="ECO:0000256" key="1">
    <source>
        <dbReference type="ARBA" id="ARBA00022737"/>
    </source>
</evidence>
<dbReference type="InterPro" id="IPR036770">
    <property type="entry name" value="Ankyrin_rpt-contain_sf"/>
</dbReference>
<keyword evidence="2 3" id="KW-0040">ANK repeat</keyword>
<dbReference type="PANTHER" id="PTHR43828:SF3">
    <property type="entry name" value="CHROMO DOMAIN-CONTAINING PROTEIN"/>
    <property type="match status" value="1"/>
</dbReference>
<evidence type="ECO:0000259" key="5">
    <source>
        <dbReference type="PROSITE" id="PS51299"/>
    </source>
</evidence>
<keyword evidence="7" id="KW-1185">Reference proteome</keyword>
<dbReference type="Proteomes" id="UP001497383">
    <property type="component" value="Chromosome 1"/>
</dbReference>
<dbReference type="SUPFAM" id="SSF48403">
    <property type="entry name" value="Ankyrin repeat"/>
    <property type="match status" value="1"/>
</dbReference>
<keyword evidence="1" id="KW-0677">Repeat</keyword>
<dbReference type="SUPFAM" id="SSF54616">
    <property type="entry name" value="DNA-binding domain of Mlu1-box binding protein MBP1"/>
    <property type="match status" value="1"/>
</dbReference>
<proteinExistence type="predicted"/>
<sequence>MDSPIHFGDLTTNSIQHRLSEAYLNPVYESSLSSAVYNGVKVIQLTVKLAGLGEDAAASELDDDDVVVVLRRVQDSYINITQLLSILSKLNILSQTQTNNYLTNKILLNSDFGQGTPSKRTPQILDYQKHENAFLRGVWVPYEMAVRAALKFDLYELTKELLLVDVHDYENLPKSKKRNLSTEDRILEDDATSPIKKQRLSDLTAAEIKGTGTGTGTDTGTGTGTKDILKDTDPDRLVAMNPHFPHTLPPVVLNENQLKLRNAAKGLYGRIFKKDEEQSSVSEEEIKNEVSPILQDHQLSELEDIPLDQKGQTALHFASTLASSPLVSAFITLGLTSPIRGDNWGESPLISCIKVTNAMENGNFAELLRCWLHPNIWLVDNRNRTVLHHLAMQIGISESYKHYVSIIVEYILSRDDRIFGKFKESILDAKDDDGLTALHIAVEKEDKWFIKLLMEMGANARISNKHNVKCEDFEILNEVSELRFGDRIFDVIGTNREFLAEKVAINGGELPSVVNSKALEIDLPRPGVEAIEASSDTASHKIFESIHKLLSDTGSAYAGILNSKQEQIKLLDQALHDATIVTVNNRFQSRKLTENLVTLDNLKLQAANVSDKLTISKQEIADDELQFEENQQYDADEPFLIKSLYQRVTNGESIDDLKGDEALVKQLQPVNILKARINAYKRMNESLENELQNLIDYKDLTSKFKNVVSTCTNVGVNDVDELLDGLLEAVEVQQ</sequence>
<protein>
    <recommendedName>
        <fullName evidence="5">HTH APSES-type domain-containing protein</fullName>
    </recommendedName>
</protein>
<keyword evidence="4" id="KW-0175">Coiled coil</keyword>
<dbReference type="PROSITE" id="PS50297">
    <property type="entry name" value="ANK_REP_REGION"/>
    <property type="match status" value="1"/>
</dbReference>
<evidence type="ECO:0000313" key="6">
    <source>
        <dbReference type="EMBL" id="CAK9435905.1"/>
    </source>
</evidence>